<sequence>MADMGLNGGGGGECKEFVHPEYGDPGDGATTKNLHGTLKRGTFGALGPLSSIKRMSAAQETAFYFAELEKSEIGKTIGTKKDLYPGAMFCGWIYEPPERIQKKLME</sequence>
<gene>
    <name evidence="2" type="ORF">RUM44_003286</name>
</gene>
<feature type="compositionally biased region" description="Basic and acidic residues" evidence="1">
    <location>
        <begin position="13"/>
        <end position="22"/>
    </location>
</feature>
<feature type="region of interest" description="Disordered" evidence="1">
    <location>
        <begin position="1"/>
        <end position="31"/>
    </location>
</feature>
<comment type="caution">
    <text evidence="2">The sequence shown here is derived from an EMBL/GenBank/DDBJ whole genome shotgun (WGS) entry which is preliminary data.</text>
</comment>
<keyword evidence="3" id="KW-1185">Reference proteome</keyword>
<proteinExistence type="predicted"/>
<protein>
    <submittedName>
        <fullName evidence="2">Uncharacterized protein</fullName>
    </submittedName>
</protein>
<feature type="compositionally biased region" description="Gly residues" evidence="1">
    <location>
        <begin position="1"/>
        <end position="12"/>
    </location>
</feature>
<evidence type="ECO:0000313" key="2">
    <source>
        <dbReference type="EMBL" id="KAK6618905.1"/>
    </source>
</evidence>
<reference evidence="2 3" key="1">
    <citation type="submission" date="2023-09" db="EMBL/GenBank/DDBJ databases">
        <title>Genomes of two closely related lineages of the louse Polyplax serrata with different host specificities.</title>
        <authorList>
            <person name="Martinu J."/>
            <person name="Tarabai H."/>
            <person name="Stefka J."/>
            <person name="Hypsa V."/>
        </authorList>
    </citation>
    <scope>NUCLEOTIDE SEQUENCE [LARGE SCALE GENOMIC DNA]</scope>
    <source>
        <strain evidence="2">98ZLc_SE</strain>
    </source>
</reference>
<dbReference type="Proteomes" id="UP001359485">
    <property type="component" value="Unassembled WGS sequence"/>
</dbReference>
<organism evidence="2 3">
    <name type="scientific">Polyplax serrata</name>
    <name type="common">Common mouse louse</name>
    <dbReference type="NCBI Taxonomy" id="468196"/>
    <lineage>
        <taxon>Eukaryota</taxon>
        <taxon>Metazoa</taxon>
        <taxon>Ecdysozoa</taxon>
        <taxon>Arthropoda</taxon>
        <taxon>Hexapoda</taxon>
        <taxon>Insecta</taxon>
        <taxon>Pterygota</taxon>
        <taxon>Neoptera</taxon>
        <taxon>Paraneoptera</taxon>
        <taxon>Psocodea</taxon>
        <taxon>Troctomorpha</taxon>
        <taxon>Phthiraptera</taxon>
        <taxon>Anoplura</taxon>
        <taxon>Polyplacidae</taxon>
        <taxon>Polyplax</taxon>
    </lineage>
</organism>
<evidence type="ECO:0000256" key="1">
    <source>
        <dbReference type="SAM" id="MobiDB-lite"/>
    </source>
</evidence>
<accession>A0ABR1AG05</accession>
<dbReference type="EMBL" id="JAWJWF010000049">
    <property type="protein sequence ID" value="KAK6618905.1"/>
    <property type="molecule type" value="Genomic_DNA"/>
</dbReference>
<evidence type="ECO:0000313" key="3">
    <source>
        <dbReference type="Proteomes" id="UP001359485"/>
    </source>
</evidence>
<name>A0ABR1AG05_POLSC</name>